<organism evidence="1">
    <name type="scientific">Salmonella enteritidis</name>
    <dbReference type="NCBI Taxonomy" id="149539"/>
    <lineage>
        <taxon>Bacteria</taxon>
        <taxon>Pseudomonadati</taxon>
        <taxon>Pseudomonadota</taxon>
        <taxon>Gammaproteobacteria</taxon>
        <taxon>Enterobacterales</taxon>
        <taxon>Enterobacteriaceae</taxon>
        <taxon>Salmonella</taxon>
    </lineage>
</organism>
<name>A0A1S6KQY7_SALEN</name>
<proteinExistence type="predicted"/>
<evidence type="ECO:0000313" key="1">
    <source>
        <dbReference type="EMBL" id="AQT23772.1"/>
    </source>
</evidence>
<dbReference type="RefSeq" id="WP_235684277.1">
    <property type="nucleotide sequence ID" value="NZ_KY401053.1"/>
</dbReference>
<keyword evidence="1" id="KW-0614">Plasmid</keyword>
<protein>
    <submittedName>
        <fullName evidence="1">Uncharacterized protein</fullName>
    </submittedName>
</protein>
<sequence>MSEKHFIVKIQNRNGDHEKSYVRILVSDCEKNACQTALISECAGEVEQLSFEDGGVYDYNGENHYSVRSCVEVALKMLQLCNATFNTCGIKKNIGCLLQDAAVLNDASKIAIAPDAFIKSGFVVGSA</sequence>
<dbReference type="AlphaFoldDB" id="A0A1S6KQY7"/>
<dbReference type="EMBL" id="KY401053">
    <property type="protein sequence ID" value="AQT23772.1"/>
    <property type="molecule type" value="Genomic_DNA"/>
</dbReference>
<accession>A0A1S6KQY7</accession>
<reference evidence="1" key="1">
    <citation type="submission" date="2016-12" db="EMBL/GenBank/DDBJ databases">
        <title>Fusion of virulence plasmid pSEN and IncHI2 resistance plasmid in Salmonella enteritidis.</title>
        <authorList>
            <person name="Wong M.H."/>
            <person name="Chen S."/>
        </authorList>
    </citation>
    <scope>NUCLEOTIDE SEQUENCE</scope>
    <source>
        <strain evidence="1">SE380</strain>
        <plasmid evidence="1">unnamed</plasmid>
    </source>
</reference>
<geneLocation type="plasmid" evidence="1">
    <name>unnamed</name>
</geneLocation>